<keyword evidence="3" id="KW-1185">Reference proteome</keyword>
<organism evidence="2 3">
    <name type="scientific">Lineolata rhizophorae</name>
    <dbReference type="NCBI Taxonomy" id="578093"/>
    <lineage>
        <taxon>Eukaryota</taxon>
        <taxon>Fungi</taxon>
        <taxon>Dikarya</taxon>
        <taxon>Ascomycota</taxon>
        <taxon>Pezizomycotina</taxon>
        <taxon>Dothideomycetes</taxon>
        <taxon>Dothideomycetes incertae sedis</taxon>
        <taxon>Lineolatales</taxon>
        <taxon>Lineolataceae</taxon>
        <taxon>Lineolata</taxon>
    </lineage>
</organism>
<protein>
    <submittedName>
        <fullName evidence="2">Uncharacterized protein</fullName>
    </submittedName>
</protein>
<proteinExistence type="predicted"/>
<dbReference type="Proteomes" id="UP000799766">
    <property type="component" value="Unassembled WGS sequence"/>
</dbReference>
<sequence>MTLCPHTKNSEPVIGLPCPPENTAHTRFRSTQRQFQLYSEPEQLSPRQLSASDYFFSSQQADAPGISVTAAEGERDPGPNKAKQHSHQCASHHSHLGKETCDCHYVEDWKHQMYADWAHNQSGARRDSFGFKSAGGSREGSVSREPSRERNGAKGEGGGSKEGMPSLRGLTSARRKSGNYEEARRMSLKRSMAE</sequence>
<feature type="compositionally biased region" description="Basic and acidic residues" evidence="1">
    <location>
        <begin position="141"/>
        <end position="153"/>
    </location>
</feature>
<gene>
    <name evidence="2" type="ORF">BDY21DRAFT_348744</name>
</gene>
<name>A0A6A6NVK4_9PEZI</name>
<dbReference type="EMBL" id="MU001685">
    <property type="protein sequence ID" value="KAF2455800.1"/>
    <property type="molecule type" value="Genomic_DNA"/>
</dbReference>
<evidence type="ECO:0000313" key="2">
    <source>
        <dbReference type="EMBL" id="KAF2455800.1"/>
    </source>
</evidence>
<reference evidence="2" key="1">
    <citation type="journal article" date="2020" name="Stud. Mycol.">
        <title>101 Dothideomycetes genomes: a test case for predicting lifestyles and emergence of pathogens.</title>
        <authorList>
            <person name="Haridas S."/>
            <person name="Albert R."/>
            <person name="Binder M."/>
            <person name="Bloem J."/>
            <person name="Labutti K."/>
            <person name="Salamov A."/>
            <person name="Andreopoulos B."/>
            <person name="Baker S."/>
            <person name="Barry K."/>
            <person name="Bills G."/>
            <person name="Bluhm B."/>
            <person name="Cannon C."/>
            <person name="Castanera R."/>
            <person name="Culley D."/>
            <person name="Daum C."/>
            <person name="Ezra D."/>
            <person name="Gonzalez J."/>
            <person name="Henrissat B."/>
            <person name="Kuo A."/>
            <person name="Liang C."/>
            <person name="Lipzen A."/>
            <person name="Lutzoni F."/>
            <person name="Magnuson J."/>
            <person name="Mondo S."/>
            <person name="Nolan M."/>
            <person name="Ohm R."/>
            <person name="Pangilinan J."/>
            <person name="Park H.-J."/>
            <person name="Ramirez L."/>
            <person name="Alfaro M."/>
            <person name="Sun H."/>
            <person name="Tritt A."/>
            <person name="Yoshinaga Y."/>
            <person name="Zwiers L.-H."/>
            <person name="Turgeon B."/>
            <person name="Goodwin S."/>
            <person name="Spatafora J."/>
            <person name="Crous P."/>
            <person name="Grigoriev I."/>
        </authorList>
    </citation>
    <scope>NUCLEOTIDE SEQUENCE</scope>
    <source>
        <strain evidence="2">ATCC 16933</strain>
    </source>
</reference>
<evidence type="ECO:0000313" key="3">
    <source>
        <dbReference type="Proteomes" id="UP000799766"/>
    </source>
</evidence>
<feature type="region of interest" description="Disordered" evidence="1">
    <location>
        <begin position="1"/>
        <end position="22"/>
    </location>
</feature>
<dbReference type="AlphaFoldDB" id="A0A6A6NVK4"/>
<evidence type="ECO:0000256" key="1">
    <source>
        <dbReference type="SAM" id="MobiDB-lite"/>
    </source>
</evidence>
<accession>A0A6A6NVK4</accession>
<feature type="compositionally biased region" description="Basic and acidic residues" evidence="1">
    <location>
        <begin position="178"/>
        <end position="194"/>
    </location>
</feature>
<feature type="region of interest" description="Disordered" evidence="1">
    <location>
        <begin position="128"/>
        <end position="194"/>
    </location>
</feature>